<dbReference type="Proteomes" id="UP000039865">
    <property type="component" value="Unassembled WGS sequence"/>
</dbReference>
<organism evidence="2 3">
    <name type="scientific">Stylonychia lemnae</name>
    <name type="common">Ciliate</name>
    <dbReference type="NCBI Taxonomy" id="5949"/>
    <lineage>
        <taxon>Eukaryota</taxon>
        <taxon>Sar</taxon>
        <taxon>Alveolata</taxon>
        <taxon>Ciliophora</taxon>
        <taxon>Intramacronucleata</taxon>
        <taxon>Spirotrichea</taxon>
        <taxon>Stichotrichia</taxon>
        <taxon>Sporadotrichida</taxon>
        <taxon>Oxytrichidae</taxon>
        <taxon>Stylonychinae</taxon>
        <taxon>Stylonychia</taxon>
    </lineage>
</organism>
<keyword evidence="3" id="KW-1185">Reference proteome</keyword>
<keyword evidence="1" id="KW-0812">Transmembrane</keyword>
<dbReference type="InParanoid" id="A0A078A7N9"/>
<name>A0A078A7N9_STYLE</name>
<accession>A0A078A7N9</accession>
<proteinExistence type="predicted"/>
<evidence type="ECO:0008006" key="4">
    <source>
        <dbReference type="Google" id="ProtNLM"/>
    </source>
</evidence>
<evidence type="ECO:0000313" key="3">
    <source>
        <dbReference type="Proteomes" id="UP000039865"/>
    </source>
</evidence>
<evidence type="ECO:0000313" key="2">
    <source>
        <dbReference type="EMBL" id="CDW76801.1"/>
    </source>
</evidence>
<keyword evidence="1" id="KW-1133">Transmembrane helix</keyword>
<sequence>MGILIVYATFDLVIKNHIYELTSYFFLMILMIFVNALQYVYINRHLVSKRFSFTREKSKLVMATCIFTVSLLYRVIYNLMKEVAPDSIRKIEDQQSNDFSTDQTDSINTDSILNEVSQKNGLFNGSTVEVIDEFKILKSNRISENTLQNYMPHSNNKYFQQQSPTHQGFIDQDIGLKSRTNTNKVHILLQHSPIQEEVQIKSGNTINCNLEESEFCDDTTLPQ</sequence>
<evidence type="ECO:0000256" key="1">
    <source>
        <dbReference type="SAM" id="Phobius"/>
    </source>
</evidence>
<keyword evidence="1" id="KW-0472">Membrane</keyword>
<protein>
    <recommendedName>
        <fullName evidence="4">Transmembrane protein</fullName>
    </recommendedName>
</protein>
<dbReference type="AlphaFoldDB" id="A0A078A7N9"/>
<feature type="transmembrane region" description="Helical" evidence="1">
    <location>
        <begin position="60"/>
        <end position="80"/>
    </location>
</feature>
<dbReference type="EMBL" id="CCKQ01005553">
    <property type="protein sequence ID" value="CDW76801.1"/>
    <property type="molecule type" value="Genomic_DNA"/>
</dbReference>
<reference evidence="2 3" key="1">
    <citation type="submission" date="2014-06" db="EMBL/GenBank/DDBJ databases">
        <authorList>
            <person name="Swart Estienne"/>
        </authorList>
    </citation>
    <scope>NUCLEOTIDE SEQUENCE [LARGE SCALE GENOMIC DNA]</scope>
    <source>
        <strain evidence="2 3">130c</strain>
    </source>
</reference>
<feature type="transmembrane region" description="Helical" evidence="1">
    <location>
        <begin position="21"/>
        <end position="40"/>
    </location>
</feature>
<gene>
    <name evidence="2" type="primary">Contig5714.g6111</name>
    <name evidence="2" type="ORF">STYLEM_5764</name>
</gene>